<protein>
    <recommendedName>
        <fullName evidence="2">Coiled-coil domain-containing protein</fullName>
    </recommendedName>
</protein>
<evidence type="ECO:0000259" key="2">
    <source>
        <dbReference type="Pfam" id="PF13904"/>
    </source>
</evidence>
<organism evidence="3 4">
    <name type="scientific">Rodentolepis nana</name>
    <name type="common">Dwarf tapeworm</name>
    <name type="synonym">Hymenolepis nana</name>
    <dbReference type="NCBI Taxonomy" id="102285"/>
    <lineage>
        <taxon>Eukaryota</taxon>
        <taxon>Metazoa</taxon>
        <taxon>Spiralia</taxon>
        <taxon>Lophotrochozoa</taxon>
        <taxon>Platyhelminthes</taxon>
        <taxon>Cestoda</taxon>
        <taxon>Eucestoda</taxon>
        <taxon>Cyclophyllidea</taxon>
        <taxon>Hymenolepididae</taxon>
        <taxon>Rodentolepis</taxon>
    </lineage>
</organism>
<dbReference type="AlphaFoldDB" id="A0A3P7SDY4"/>
<dbReference type="InterPro" id="IPR045323">
    <property type="entry name" value="CCDC34"/>
</dbReference>
<sequence length="181" mass="21922">MENNSNNRWNQSSPRQLWLAKKKAEQRKVAQQSEEEARRKQEEEELMKKKCIAREKIRTWFQGKKLVMMKQKELAEIAQTEMKIEAANRQMQQLKAQEKYREWLQVKQHAKIVEIQRREIEHRSRELADREKRKRAEESFQSWLRSNKTTLARRQTPYTKCISGGVVISRFILFSFCFSYL</sequence>
<name>A0A3P7SDY4_RODNA</name>
<gene>
    <name evidence="3" type="ORF">HNAJ_LOCUS10148</name>
</gene>
<dbReference type="OrthoDB" id="6249602at2759"/>
<feature type="coiled-coil region" evidence="1">
    <location>
        <begin position="23"/>
        <end position="97"/>
    </location>
</feature>
<reference evidence="3 4" key="1">
    <citation type="submission" date="2018-11" db="EMBL/GenBank/DDBJ databases">
        <authorList>
            <consortium name="Pathogen Informatics"/>
        </authorList>
    </citation>
    <scope>NUCLEOTIDE SEQUENCE [LARGE SCALE GENOMIC DNA]</scope>
</reference>
<proteinExistence type="predicted"/>
<feature type="domain" description="Coiled-coil" evidence="2">
    <location>
        <begin position="14"/>
        <end position="150"/>
    </location>
</feature>
<dbReference type="Pfam" id="PF13904">
    <property type="entry name" value="CCDC34"/>
    <property type="match status" value="1"/>
</dbReference>
<keyword evidence="4" id="KW-1185">Reference proteome</keyword>
<evidence type="ECO:0000313" key="4">
    <source>
        <dbReference type="Proteomes" id="UP000278807"/>
    </source>
</evidence>
<dbReference type="EMBL" id="UZAE01012900">
    <property type="protein sequence ID" value="VDO07280.1"/>
    <property type="molecule type" value="Genomic_DNA"/>
</dbReference>
<keyword evidence="1" id="KW-0175">Coiled coil</keyword>
<dbReference type="PANTHER" id="PTHR23247:SF2">
    <property type="entry name" value="COILED-COIL DOMAIN-CONTAINING PROTEIN 34"/>
    <property type="match status" value="1"/>
</dbReference>
<dbReference type="InterPro" id="IPR025259">
    <property type="entry name" value="CCDC34/181"/>
</dbReference>
<dbReference type="Proteomes" id="UP000278807">
    <property type="component" value="Unassembled WGS sequence"/>
</dbReference>
<evidence type="ECO:0000313" key="3">
    <source>
        <dbReference type="EMBL" id="VDO07280.1"/>
    </source>
</evidence>
<evidence type="ECO:0000256" key="1">
    <source>
        <dbReference type="SAM" id="Coils"/>
    </source>
</evidence>
<accession>A0A3P7SDY4</accession>
<dbReference type="PANTHER" id="PTHR23247">
    <property type="entry name" value="NY-REN-41 ANTIGEN L15 -RELATED"/>
    <property type="match status" value="1"/>
</dbReference>